<dbReference type="EMBL" id="CP036433">
    <property type="protein sequence ID" value="QDU94636.1"/>
    <property type="molecule type" value="Genomic_DNA"/>
</dbReference>
<protein>
    <submittedName>
        <fullName evidence="2">Uncharacterized protein</fullName>
    </submittedName>
</protein>
<reference evidence="2 3" key="1">
    <citation type="submission" date="2019-02" db="EMBL/GenBank/DDBJ databases">
        <title>Deep-cultivation of Planctomycetes and their phenomic and genomic characterization uncovers novel biology.</title>
        <authorList>
            <person name="Wiegand S."/>
            <person name="Jogler M."/>
            <person name="Boedeker C."/>
            <person name="Pinto D."/>
            <person name="Vollmers J."/>
            <person name="Rivas-Marin E."/>
            <person name="Kohn T."/>
            <person name="Peeters S.H."/>
            <person name="Heuer A."/>
            <person name="Rast P."/>
            <person name="Oberbeckmann S."/>
            <person name="Bunk B."/>
            <person name="Jeske O."/>
            <person name="Meyerdierks A."/>
            <person name="Storesund J.E."/>
            <person name="Kallscheuer N."/>
            <person name="Luecker S."/>
            <person name="Lage O.M."/>
            <person name="Pohl T."/>
            <person name="Merkel B.J."/>
            <person name="Hornburger P."/>
            <person name="Mueller R.-W."/>
            <person name="Bruemmer F."/>
            <person name="Labrenz M."/>
            <person name="Spormann A.M."/>
            <person name="Op den Camp H."/>
            <person name="Overmann J."/>
            <person name="Amann R."/>
            <person name="Jetten M.S.M."/>
            <person name="Mascher T."/>
            <person name="Medema M.H."/>
            <person name="Devos D.P."/>
            <person name="Kaster A.-K."/>
            <person name="Ovreas L."/>
            <person name="Rohde M."/>
            <person name="Galperin M.Y."/>
            <person name="Jogler C."/>
        </authorList>
    </citation>
    <scope>NUCLEOTIDE SEQUENCE [LARGE SCALE GENOMIC DNA]</scope>
    <source>
        <strain evidence="2 3">Pla85_3_4</strain>
    </source>
</reference>
<feature type="region of interest" description="Disordered" evidence="1">
    <location>
        <begin position="233"/>
        <end position="327"/>
    </location>
</feature>
<name>A0A518DS26_9BACT</name>
<feature type="region of interest" description="Disordered" evidence="1">
    <location>
        <begin position="149"/>
        <end position="168"/>
    </location>
</feature>
<evidence type="ECO:0000256" key="1">
    <source>
        <dbReference type="SAM" id="MobiDB-lite"/>
    </source>
</evidence>
<evidence type="ECO:0000313" key="3">
    <source>
        <dbReference type="Proteomes" id="UP000317648"/>
    </source>
</evidence>
<evidence type="ECO:0000313" key="2">
    <source>
        <dbReference type="EMBL" id="QDU94636.1"/>
    </source>
</evidence>
<feature type="region of interest" description="Disordered" evidence="1">
    <location>
        <begin position="1"/>
        <end position="30"/>
    </location>
</feature>
<dbReference type="Proteomes" id="UP000317648">
    <property type="component" value="Chromosome"/>
</dbReference>
<dbReference type="AlphaFoldDB" id="A0A518DS26"/>
<feature type="compositionally biased region" description="Pro residues" evidence="1">
    <location>
        <begin position="264"/>
        <end position="282"/>
    </location>
</feature>
<keyword evidence="3" id="KW-1185">Reference proteome</keyword>
<accession>A0A518DS26</accession>
<gene>
    <name evidence="2" type="ORF">Pla8534_24290</name>
</gene>
<proteinExistence type="predicted"/>
<dbReference type="KEGG" id="lcre:Pla8534_24290"/>
<organism evidence="2 3">
    <name type="scientific">Lignipirellula cremea</name>
    <dbReference type="NCBI Taxonomy" id="2528010"/>
    <lineage>
        <taxon>Bacteria</taxon>
        <taxon>Pseudomonadati</taxon>
        <taxon>Planctomycetota</taxon>
        <taxon>Planctomycetia</taxon>
        <taxon>Pirellulales</taxon>
        <taxon>Pirellulaceae</taxon>
        <taxon>Lignipirellula</taxon>
    </lineage>
</organism>
<feature type="compositionally biased region" description="Low complexity" evidence="1">
    <location>
        <begin position="1"/>
        <end position="11"/>
    </location>
</feature>
<sequence length="327" mass="35754">MTKSAATNPSTASPPSPRSGAREDTPASSSELPVKVTPWKIVVSGLLLLHLAAVIAPPFSAATATPTSVSPLAATMMETLRPYIDVFFLDHGYAFFAPNPGPSHLVQYRLTFDDGRDPLEQRFPDHSREWPRLLYHRHFMLAEQLNDEFTAEPPGEPPPDLPDQARRDWQRDNDLWRVRYERYQRRKKAFERHLLARYGAAGIELNRVEHQLPAIVDVMNGRVRLSDETLYEVQSETLPPPPAGPPFFSQDVPPGGPYAGGPGPTGPFPPNAGSPHAGPPAWSPILPETQPESQPELLSIPSAVPPGPPAEVLGPPRADAALETVSP</sequence>